<name>A0A1E7LE49_9ACTN</name>
<dbReference type="Proteomes" id="UP000175971">
    <property type="component" value="Unassembled WGS sequence"/>
</dbReference>
<gene>
    <name evidence="1" type="ORF">AN221_41895</name>
</gene>
<reference evidence="1 2" key="1">
    <citation type="journal article" date="2016" name="Front. Microbiol.">
        <title>Comparative Genomics Analysis of Streptomyces Species Reveals Their Adaptation to the Marine Environment and Their Diversity at the Genomic Level.</title>
        <authorList>
            <person name="Tian X."/>
            <person name="Zhang Z."/>
            <person name="Yang T."/>
            <person name="Chen M."/>
            <person name="Li J."/>
            <person name="Chen F."/>
            <person name="Yang J."/>
            <person name="Li W."/>
            <person name="Zhang B."/>
            <person name="Zhang Z."/>
            <person name="Wu J."/>
            <person name="Zhang C."/>
            <person name="Long L."/>
            <person name="Xiao J."/>
        </authorList>
    </citation>
    <scope>NUCLEOTIDE SEQUENCE [LARGE SCALE GENOMIC DNA]</scope>
    <source>
        <strain evidence="1 2">SCSIO M10372</strain>
    </source>
</reference>
<comment type="caution">
    <text evidence="1">The sequence shown here is derived from an EMBL/GenBank/DDBJ whole genome shotgun (WGS) entry which is preliminary data.</text>
</comment>
<proteinExistence type="predicted"/>
<evidence type="ECO:0000313" key="1">
    <source>
        <dbReference type="EMBL" id="OEV14450.1"/>
    </source>
</evidence>
<sequence>MLGLQPVVWVGLNEEGRRSLRSALRRPFMVEAGEVVVDPDGGGVAQPGVDVVALPQVAVGVAGGDLRTREIDVRQGWKAEERADEGGGVLAPAGAPDRVTRPVRITSMSMGPWAGSSQTVTGLSALRPVGTTSWRAWVAGVEPSALGKGMRTPSMLRSR</sequence>
<protein>
    <submittedName>
        <fullName evidence="1">Uncharacterized protein</fullName>
    </submittedName>
</protein>
<accession>A0A1E7LE49</accession>
<organism evidence="1 2">
    <name type="scientific">Streptomyces nanshensis</name>
    <dbReference type="NCBI Taxonomy" id="518642"/>
    <lineage>
        <taxon>Bacteria</taxon>
        <taxon>Bacillati</taxon>
        <taxon>Actinomycetota</taxon>
        <taxon>Actinomycetes</taxon>
        <taxon>Kitasatosporales</taxon>
        <taxon>Streptomycetaceae</taxon>
        <taxon>Streptomyces</taxon>
    </lineage>
</organism>
<dbReference type="EMBL" id="LJGZ01000114">
    <property type="protein sequence ID" value="OEV14450.1"/>
    <property type="molecule type" value="Genomic_DNA"/>
</dbReference>
<evidence type="ECO:0000313" key="2">
    <source>
        <dbReference type="Proteomes" id="UP000175971"/>
    </source>
</evidence>
<dbReference type="AlphaFoldDB" id="A0A1E7LE49"/>
<keyword evidence="2" id="KW-1185">Reference proteome</keyword>